<evidence type="ECO:0000313" key="3">
    <source>
        <dbReference type="Proteomes" id="UP000299102"/>
    </source>
</evidence>
<dbReference type="EMBL" id="BGZK01000548">
    <property type="protein sequence ID" value="GBP49610.1"/>
    <property type="molecule type" value="Genomic_DNA"/>
</dbReference>
<dbReference type="Proteomes" id="UP000299102">
    <property type="component" value="Unassembled WGS sequence"/>
</dbReference>
<evidence type="ECO:0000313" key="2">
    <source>
        <dbReference type="EMBL" id="GBP49610.1"/>
    </source>
</evidence>
<feature type="region of interest" description="Disordered" evidence="1">
    <location>
        <begin position="78"/>
        <end position="206"/>
    </location>
</feature>
<accession>A0A4C1WFK1</accession>
<feature type="compositionally biased region" description="Low complexity" evidence="1">
    <location>
        <begin position="159"/>
        <end position="168"/>
    </location>
</feature>
<gene>
    <name evidence="2" type="ORF">EVAR_97908_1</name>
</gene>
<name>A0A4C1WFK1_EUMVA</name>
<organism evidence="2 3">
    <name type="scientific">Eumeta variegata</name>
    <name type="common">Bagworm moth</name>
    <name type="synonym">Eumeta japonica</name>
    <dbReference type="NCBI Taxonomy" id="151549"/>
    <lineage>
        <taxon>Eukaryota</taxon>
        <taxon>Metazoa</taxon>
        <taxon>Ecdysozoa</taxon>
        <taxon>Arthropoda</taxon>
        <taxon>Hexapoda</taxon>
        <taxon>Insecta</taxon>
        <taxon>Pterygota</taxon>
        <taxon>Neoptera</taxon>
        <taxon>Endopterygota</taxon>
        <taxon>Lepidoptera</taxon>
        <taxon>Glossata</taxon>
        <taxon>Ditrysia</taxon>
        <taxon>Tineoidea</taxon>
        <taxon>Psychidae</taxon>
        <taxon>Oiketicinae</taxon>
        <taxon>Eumeta</taxon>
    </lineage>
</organism>
<feature type="compositionally biased region" description="Basic and acidic residues" evidence="1">
    <location>
        <begin position="194"/>
        <end position="206"/>
    </location>
</feature>
<evidence type="ECO:0000256" key="1">
    <source>
        <dbReference type="SAM" id="MobiDB-lite"/>
    </source>
</evidence>
<reference evidence="2 3" key="1">
    <citation type="journal article" date="2019" name="Commun. Biol.">
        <title>The bagworm genome reveals a unique fibroin gene that provides high tensile strength.</title>
        <authorList>
            <person name="Kono N."/>
            <person name="Nakamura H."/>
            <person name="Ohtoshi R."/>
            <person name="Tomita M."/>
            <person name="Numata K."/>
            <person name="Arakawa K."/>
        </authorList>
    </citation>
    <scope>NUCLEOTIDE SEQUENCE [LARGE SCALE GENOMIC DNA]</scope>
</reference>
<protein>
    <submittedName>
        <fullName evidence="2">Uncharacterized protein</fullName>
    </submittedName>
</protein>
<comment type="caution">
    <text evidence="2">The sequence shown here is derived from an EMBL/GenBank/DDBJ whole genome shotgun (WGS) entry which is preliminary data.</text>
</comment>
<keyword evidence="3" id="KW-1185">Reference proteome</keyword>
<proteinExistence type="predicted"/>
<dbReference type="AlphaFoldDB" id="A0A4C1WFK1"/>
<sequence>MDDNNDDDHLEDLDCSESGDVGAITQRGLATSVSAGRRALAEQPHNGWAIFSFSRGMTNYSAGGVRALRAHLRSLKRTPRGARGVRTSVSSHVHAPDGDTCGARKRRKASRYRIAAIPERRGGARTAPQTKLRNVRARPEQRERSAVGVVVSRYRRNNANRAGRSVGGKNDKGSAPLSGGRDSANRGSGNPAPHPDKLFHIRLSSE</sequence>